<dbReference type="SUPFAM" id="SSF81383">
    <property type="entry name" value="F-box domain"/>
    <property type="match status" value="1"/>
</dbReference>
<dbReference type="SUPFAM" id="SSF52047">
    <property type="entry name" value="RNI-like"/>
    <property type="match status" value="1"/>
</dbReference>
<evidence type="ECO:0000313" key="2">
    <source>
        <dbReference type="EMBL" id="EFJ16723.1"/>
    </source>
</evidence>
<dbReference type="Pfam" id="PF00646">
    <property type="entry name" value="F-box"/>
    <property type="match status" value="1"/>
</dbReference>
<sequence length="290" mass="33330">MADEEGNGLEDEQSFSCWEQLLPDLLAQILARLPFEERFLSAPLVCKRWNRACKEEPHCWTSVDIEPWFLARVQQDFWWEFECDDQIKWIIHEVVDRSRGMLQDLRTMHCCDSSLEYIAHRCPKLVSLGIRNSLRVTDSSAMTLAYKCPLLASIDISDCYNISSAGLEALGRHCPRLIRLKRNMLRNSDRIERNKLLARGDDDEALVLSRSLRGIKHLEMKRGELSDEGLLHIARGCSRLEYLDVSLCAKLSAKGLDAAAGMLEKSLKIFIRPVLPPKQTLPDLLWVFFQ</sequence>
<dbReference type="HOGENOM" id="CLU_044915_3_1_1"/>
<dbReference type="Proteomes" id="UP000001514">
    <property type="component" value="Unassembled WGS sequence"/>
</dbReference>
<dbReference type="OMA" id="WEFECES"/>
<dbReference type="Gramene" id="EFJ16723">
    <property type="protein sequence ID" value="EFJ16723"/>
    <property type="gene ID" value="SELMODRAFT_115921"/>
</dbReference>
<keyword evidence="3" id="KW-1185">Reference proteome</keyword>
<dbReference type="InterPro" id="IPR032675">
    <property type="entry name" value="LRR_dom_sf"/>
</dbReference>
<dbReference type="PANTHER" id="PTHR38926:SF5">
    <property type="entry name" value="F-BOX AND LEUCINE-RICH REPEAT PROTEIN 6"/>
    <property type="match status" value="1"/>
</dbReference>
<dbReference type="AlphaFoldDB" id="D8SFH2"/>
<feature type="domain" description="F-box" evidence="1">
    <location>
        <begin position="22"/>
        <end position="62"/>
    </location>
</feature>
<dbReference type="Gene3D" id="3.80.10.10">
    <property type="entry name" value="Ribonuclease Inhibitor"/>
    <property type="match status" value="1"/>
</dbReference>
<dbReference type="SMART" id="SM00367">
    <property type="entry name" value="LRR_CC"/>
    <property type="match status" value="4"/>
</dbReference>
<evidence type="ECO:0000259" key="1">
    <source>
        <dbReference type="SMART" id="SM00256"/>
    </source>
</evidence>
<dbReference type="PANTHER" id="PTHR38926">
    <property type="entry name" value="F-BOX DOMAIN CONTAINING PROTEIN, EXPRESSED"/>
    <property type="match status" value="1"/>
</dbReference>
<dbReference type="InterPro" id="IPR036047">
    <property type="entry name" value="F-box-like_dom_sf"/>
</dbReference>
<dbReference type="eggNOG" id="KOG1947">
    <property type="taxonomic scope" value="Eukaryota"/>
</dbReference>
<accession>D8SFH2</accession>
<proteinExistence type="predicted"/>
<dbReference type="Gene3D" id="1.20.1280.50">
    <property type="match status" value="1"/>
</dbReference>
<reference evidence="2 3" key="1">
    <citation type="journal article" date="2011" name="Science">
        <title>The Selaginella genome identifies genetic changes associated with the evolution of vascular plants.</title>
        <authorList>
            <person name="Banks J.A."/>
            <person name="Nishiyama T."/>
            <person name="Hasebe M."/>
            <person name="Bowman J.L."/>
            <person name="Gribskov M."/>
            <person name="dePamphilis C."/>
            <person name="Albert V.A."/>
            <person name="Aono N."/>
            <person name="Aoyama T."/>
            <person name="Ambrose B.A."/>
            <person name="Ashton N.W."/>
            <person name="Axtell M.J."/>
            <person name="Barker E."/>
            <person name="Barker M.S."/>
            <person name="Bennetzen J.L."/>
            <person name="Bonawitz N.D."/>
            <person name="Chapple C."/>
            <person name="Cheng C."/>
            <person name="Correa L.G."/>
            <person name="Dacre M."/>
            <person name="DeBarry J."/>
            <person name="Dreyer I."/>
            <person name="Elias M."/>
            <person name="Engstrom E.M."/>
            <person name="Estelle M."/>
            <person name="Feng L."/>
            <person name="Finet C."/>
            <person name="Floyd S.K."/>
            <person name="Frommer W.B."/>
            <person name="Fujita T."/>
            <person name="Gramzow L."/>
            <person name="Gutensohn M."/>
            <person name="Harholt J."/>
            <person name="Hattori M."/>
            <person name="Heyl A."/>
            <person name="Hirai T."/>
            <person name="Hiwatashi Y."/>
            <person name="Ishikawa M."/>
            <person name="Iwata M."/>
            <person name="Karol K.G."/>
            <person name="Koehler B."/>
            <person name="Kolukisaoglu U."/>
            <person name="Kubo M."/>
            <person name="Kurata T."/>
            <person name="Lalonde S."/>
            <person name="Li K."/>
            <person name="Li Y."/>
            <person name="Litt A."/>
            <person name="Lyons E."/>
            <person name="Manning G."/>
            <person name="Maruyama T."/>
            <person name="Michael T.P."/>
            <person name="Mikami K."/>
            <person name="Miyazaki S."/>
            <person name="Morinaga S."/>
            <person name="Murata T."/>
            <person name="Mueller-Roeber B."/>
            <person name="Nelson D.R."/>
            <person name="Obara M."/>
            <person name="Oguri Y."/>
            <person name="Olmstead R.G."/>
            <person name="Onodera N."/>
            <person name="Petersen B.L."/>
            <person name="Pils B."/>
            <person name="Prigge M."/>
            <person name="Rensing S.A."/>
            <person name="Riano-Pachon D.M."/>
            <person name="Roberts A.W."/>
            <person name="Sato Y."/>
            <person name="Scheller H.V."/>
            <person name="Schulz B."/>
            <person name="Schulz C."/>
            <person name="Shakirov E.V."/>
            <person name="Shibagaki N."/>
            <person name="Shinohara N."/>
            <person name="Shippen D.E."/>
            <person name="Soerensen I."/>
            <person name="Sotooka R."/>
            <person name="Sugimoto N."/>
            <person name="Sugita M."/>
            <person name="Sumikawa N."/>
            <person name="Tanurdzic M."/>
            <person name="Theissen G."/>
            <person name="Ulvskov P."/>
            <person name="Wakazuki S."/>
            <person name="Weng J.K."/>
            <person name="Willats W.W."/>
            <person name="Wipf D."/>
            <person name="Wolf P.G."/>
            <person name="Yang L."/>
            <person name="Zimmer A.D."/>
            <person name="Zhu Q."/>
            <person name="Mitros T."/>
            <person name="Hellsten U."/>
            <person name="Loque D."/>
            <person name="Otillar R."/>
            <person name="Salamov A."/>
            <person name="Schmutz J."/>
            <person name="Shapiro H."/>
            <person name="Lindquist E."/>
            <person name="Lucas S."/>
            <person name="Rokhsar D."/>
            <person name="Grigoriev I.V."/>
        </authorList>
    </citation>
    <scope>NUCLEOTIDE SEQUENCE [LARGE SCALE GENOMIC DNA]</scope>
</reference>
<evidence type="ECO:0000313" key="3">
    <source>
        <dbReference type="Proteomes" id="UP000001514"/>
    </source>
</evidence>
<name>D8SFH2_SELML</name>
<dbReference type="InterPro" id="IPR006553">
    <property type="entry name" value="Leu-rich_rpt_Cys-con_subtyp"/>
</dbReference>
<gene>
    <name evidence="2" type="ORF">SELMODRAFT_115921</name>
</gene>
<dbReference type="InParanoid" id="D8SFH2"/>
<organism evidence="3">
    <name type="scientific">Selaginella moellendorffii</name>
    <name type="common">Spikemoss</name>
    <dbReference type="NCBI Taxonomy" id="88036"/>
    <lineage>
        <taxon>Eukaryota</taxon>
        <taxon>Viridiplantae</taxon>
        <taxon>Streptophyta</taxon>
        <taxon>Embryophyta</taxon>
        <taxon>Tracheophyta</taxon>
        <taxon>Lycopodiopsida</taxon>
        <taxon>Selaginellales</taxon>
        <taxon>Selaginellaceae</taxon>
        <taxon>Selaginella</taxon>
    </lineage>
</organism>
<dbReference type="EMBL" id="GL377617">
    <property type="protein sequence ID" value="EFJ16723.1"/>
    <property type="molecule type" value="Genomic_DNA"/>
</dbReference>
<dbReference type="InterPro" id="IPR001810">
    <property type="entry name" value="F-box_dom"/>
</dbReference>
<protein>
    <recommendedName>
        <fullName evidence="1">F-box domain-containing protein</fullName>
    </recommendedName>
</protein>
<dbReference type="KEGG" id="smo:SELMODRAFT_115921"/>
<dbReference type="SMART" id="SM00256">
    <property type="entry name" value="FBOX"/>
    <property type="match status" value="1"/>
</dbReference>